<keyword evidence="1" id="KW-0812">Transmembrane</keyword>
<evidence type="ECO:0000313" key="2">
    <source>
        <dbReference type="EMBL" id="KGT95909.1"/>
    </source>
</evidence>
<dbReference type="eggNOG" id="ENOG502ZPNH">
    <property type="taxonomic scope" value="Bacteria"/>
</dbReference>
<dbReference type="STRING" id="371042.NG99_01225"/>
<comment type="caution">
    <text evidence="2">The sequence shown here is derived from an EMBL/GenBank/DDBJ whole genome shotgun (WGS) entry which is preliminary data.</text>
</comment>
<protein>
    <submittedName>
        <fullName evidence="2">Uncharacterized protein</fullName>
    </submittedName>
</protein>
<proteinExistence type="predicted"/>
<organism evidence="2 3">
    <name type="scientific">Erwinia typographi</name>
    <dbReference type="NCBI Taxonomy" id="371042"/>
    <lineage>
        <taxon>Bacteria</taxon>
        <taxon>Pseudomonadati</taxon>
        <taxon>Pseudomonadota</taxon>
        <taxon>Gammaproteobacteria</taxon>
        <taxon>Enterobacterales</taxon>
        <taxon>Erwiniaceae</taxon>
        <taxon>Erwinia</taxon>
    </lineage>
</organism>
<keyword evidence="3" id="KW-1185">Reference proteome</keyword>
<gene>
    <name evidence="2" type="ORF">NG99_01225</name>
</gene>
<keyword evidence="1" id="KW-1133">Transmembrane helix</keyword>
<sequence length="74" mass="8381">MLFVLLYLVCLAVVLLVRPVWDMIEQLSYRIDDVLNATGLAMADGEYDPAGLWVILGVPLIVAAVLFFLIRRFR</sequence>
<feature type="transmembrane region" description="Helical" evidence="1">
    <location>
        <begin position="50"/>
        <end position="70"/>
    </location>
</feature>
<name>A0A0A3ZDM6_9GAMM</name>
<dbReference type="Proteomes" id="UP000030351">
    <property type="component" value="Unassembled WGS sequence"/>
</dbReference>
<keyword evidence="1" id="KW-0472">Membrane</keyword>
<evidence type="ECO:0000256" key="1">
    <source>
        <dbReference type="SAM" id="Phobius"/>
    </source>
</evidence>
<evidence type="ECO:0000313" key="3">
    <source>
        <dbReference type="Proteomes" id="UP000030351"/>
    </source>
</evidence>
<dbReference type="EMBL" id="JRUQ01000006">
    <property type="protein sequence ID" value="KGT95909.1"/>
    <property type="molecule type" value="Genomic_DNA"/>
</dbReference>
<dbReference type="AlphaFoldDB" id="A0A0A3ZDM6"/>
<accession>A0A0A3ZDM6</accession>
<reference evidence="2 3" key="1">
    <citation type="submission" date="2014-10" db="EMBL/GenBank/DDBJ databases">
        <title>Genome sequence of Erwinia typographi M043b.</title>
        <authorList>
            <person name="Chan K.-G."/>
            <person name="Tan W.-S."/>
        </authorList>
    </citation>
    <scope>NUCLEOTIDE SEQUENCE [LARGE SCALE GENOMIC DNA]</scope>
    <source>
        <strain evidence="2 3">M043b</strain>
    </source>
</reference>